<dbReference type="Pfam" id="PF01544">
    <property type="entry name" value="CorA"/>
    <property type="match status" value="1"/>
</dbReference>
<dbReference type="FunFam" id="1.20.58.340:FF:000004">
    <property type="entry name" value="Magnesium transport protein CorA"/>
    <property type="match status" value="1"/>
</dbReference>
<dbReference type="CDD" id="cd12828">
    <property type="entry name" value="TmCorA-like_1"/>
    <property type="match status" value="1"/>
</dbReference>
<comment type="caution">
    <text evidence="13">The sequence shown here is derived from an EMBL/GenBank/DDBJ whole genome shotgun (WGS) entry which is preliminary data.</text>
</comment>
<dbReference type="GO" id="GO:0015095">
    <property type="term" value="F:magnesium ion transmembrane transporter activity"/>
    <property type="evidence" value="ECO:0007669"/>
    <property type="project" value="UniProtKB-UniRule"/>
</dbReference>
<dbReference type="InterPro" id="IPR045863">
    <property type="entry name" value="CorA_TM1_TM2"/>
</dbReference>
<evidence type="ECO:0000256" key="10">
    <source>
        <dbReference type="ARBA" id="ARBA00034269"/>
    </source>
</evidence>
<comment type="function">
    <text evidence="11">Mediates influx of magnesium ions. Alternates between open and closed states. Activated by low cytoplasmic Mg(2+) levels. Inactive when cytoplasmic Mg(2+) levels are high.</text>
</comment>
<name>A0A3P3VY60_9FLAO</name>
<keyword evidence="6 12" id="KW-0460">Magnesium</keyword>
<dbReference type="GO" id="GO:0050897">
    <property type="term" value="F:cobalt ion binding"/>
    <property type="evidence" value="ECO:0007669"/>
    <property type="project" value="TreeGrafter"/>
</dbReference>
<evidence type="ECO:0000256" key="7">
    <source>
        <dbReference type="ARBA" id="ARBA00022989"/>
    </source>
</evidence>
<proteinExistence type="inferred from homology"/>
<protein>
    <recommendedName>
        <fullName evidence="12">Magnesium transport protein CorA</fullName>
    </recommendedName>
</protein>
<gene>
    <name evidence="12 13" type="primary">corA</name>
    <name evidence="13" type="ORF">EG240_14570</name>
</gene>
<evidence type="ECO:0000313" key="14">
    <source>
        <dbReference type="Proteomes" id="UP000275719"/>
    </source>
</evidence>
<dbReference type="SUPFAM" id="SSF143865">
    <property type="entry name" value="CorA soluble domain-like"/>
    <property type="match status" value="1"/>
</dbReference>
<comment type="similarity">
    <text evidence="2 12">Belongs to the CorA metal ion transporter (MIT) (TC 1.A.35) family.</text>
</comment>
<comment type="catalytic activity">
    <reaction evidence="10">
        <text>Mg(2+)(in) = Mg(2+)(out)</text>
        <dbReference type="Rhea" id="RHEA:29827"/>
        <dbReference type="ChEBI" id="CHEBI:18420"/>
    </reaction>
</comment>
<keyword evidence="9 12" id="KW-0472">Membrane</keyword>
<keyword evidence="3 12" id="KW-0813">Transport</keyword>
<keyword evidence="7 12" id="KW-1133">Transmembrane helix</keyword>
<dbReference type="Gene3D" id="1.20.58.340">
    <property type="entry name" value="Magnesium transport protein CorA, transmembrane region"/>
    <property type="match status" value="2"/>
</dbReference>
<dbReference type="GO" id="GO:0015087">
    <property type="term" value="F:cobalt ion transmembrane transporter activity"/>
    <property type="evidence" value="ECO:0007669"/>
    <property type="project" value="UniProtKB-UniRule"/>
</dbReference>
<accession>A0A3P3VY60</accession>
<dbReference type="GO" id="GO:0000287">
    <property type="term" value="F:magnesium ion binding"/>
    <property type="evidence" value="ECO:0007669"/>
    <property type="project" value="TreeGrafter"/>
</dbReference>
<sequence>MKRVKFNKVKKLQPYIWEYNGNYKNELTDVELFIYDEESFFEQNTKDVNHIEQTINKVKPDEMIWFNLHGFNDVEIFPEISKQFSIPLSTLNQVLSFSRRTRWEEQDGVMFFNLKATFPKLVDDKIQIIPISFVIKENQLFSFQEKKNNLFEHIRERIRTKTGNVRKKKEDYLLYLMLDAIMENYFLTLDNIEDEVEKVIIEAKTARNPIVLEKLQLNSDNLNDLKRALIPIRDVLFSLKNSSLSEEFSFLEESNQIYFSRLHHKSLEIIDQIDYDLNQLNNASSFFFSMQSHRMNEIMKVLTVVSVIFMPLTFIVGIYGMNFKNMPELNYENGYYIVLSGMFILAILMALYFKYKKWF</sequence>
<feature type="transmembrane region" description="Helical" evidence="12">
    <location>
        <begin position="301"/>
        <end position="321"/>
    </location>
</feature>
<keyword evidence="8 12" id="KW-0406">Ion transport</keyword>
<comment type="subcellular location">
    <subcellularLocation>
        <location evidence="1">Cell membrane</location>
        <topology evidence="1">Multi-pass membrane protein</topology>
    </subcellularLocation>
    <subcellularLocation>
        <location evidence="12">Membrane</location>
        <topology evidence="12">Multi-pass membrane protein</topology>
    </subcellularLocation>
</comment>
<dbReference type="InterPro" id="IPR002523">
    <property type="entry name" value="MgTranspt_CorA/ZnTranspt_ZntB"/>
</dbReference>
<evidence type="ECO:0000256" key="1">
    <source>
        <dbReference type="ARBA" id="ARBA00004651"/>
    </source>
</evidence>
<dbReference type="EMBL" id="RQVQ01000048">
    <property type="protein sequence ID" value="RRJ87735.1"/>
    <property type="molecule type" value="Genomic_DNA"/>
</dbReference>
<evidence type="ECO:0000256" key="12">
    <source>
        <dbReference type="RuleBase" id="RU362010"/>
    </source>
</evidence>
<evidence type="ECO:0000256" key="11">
    <source>
        <dbReference type="ARBA" id="ARBA00045497"/>
    </source>
</evidence>
<evidence type="ECO:0000256" key="6">
    <source>
        <dbReference type="ARBA" id="ARBA00022842"/>
    </source>
</evidence>
<feature type="transmembrane region" description="Helical" evidence="12">
    <location>
        <begin position="333"/>
        <end position="353"/>
    </location>
</feature>
<dbReference type="PANTHER" id="PTHR46494:SF1">
    <property type="entry name" value="CORA FAMILY METAL ION TRANSPORTER (EUROFUNG)"/>
    <property type="match status" value="1"/>
</dbReference>
<dbReference type="Gene3D" id="3.30.460.20">
    <property type="entry name" value="CorA soluble domain-like"/>
    <property type="match status" value="1"/>
</dbReference>
<dbReference type="AlphaFoldDB" id="A0A3P3VY60"/>
<keyword evidence="4 12" id="KW-1003">Cell membrane</keyword>
<evidence type="ECO:0000256" key="8">
    <source>
        <dbReference type="ARBA" id="ARBA00023065"/>
    </source>
</evidence>
<dbReference type="InterPro" id="IPR045861">
    <property type="entry name" value="CorA_cytoplasmic_dom"/>
</dbReference>
<reference evidence="13 14" key="1">
    <citation type="submission" date="2018-11" db="EMBL/GenBank/DDBJ databases">
        <title>Flavobacterium sp. nov., YIM 102701-2 draft genome.</title>
        <authorList>
            <person name="Li G."/>
            <person name="Jiang Y."/>
        </authorList>
    </citation>
    <scope>NUCLEOTIDE SEQUENCE [LARGE SCALE GENOMIC DNA]</scope>
    <source>
        <strain evidence="13 14">YIM 102701-2</strain>
    </source>
</reference>
<dbReference type="PANTHER" id="PTHR46494">
    <property type="entry name" value="CORA FAMILY METAL ION TRANSPORTER (EUROFUNG)"/>
    <property type="match status" value="1"/>
</dbReference>
<evidence type="ECO:0000313" key="13">
    <source>
        <dbReference type="EMBL" id="RRJ87735.1"/>
    </source>
</evidence>
<dbReference type="NCBIfam" id="TIGR00383">
    <property type="entry name" value="corA"/>
    <property type="match status" value="1"/>
</dbReference>
<evidence type="ECO:0000256" key="4">
    <source>
        <dbReference type="ARBA" id="ARBA00022475"/>
    </source>
</evidence>
<dbReference type="OrthoDB" id="9803416at2"/>
<dbReference type="RefSeq" id="WP_125020088.1">
    <property type="nucleotide sequence ID" value="NZ_RQVQ01000048.1"/>
</dbReference>
<organism evidence="13 14">
    <name type="scientific">Paenimyroides tangerinum</name>
    <dbReference type="NCBI Taxonomy" id="2488728"/>
    <lineage>
        <taxon>Bacteria</taxon>
        <taxon>Pseudomonadati</taxon>
        <taxon>Bacteroidota</taxon>
        <taxon>Flavobacteriia</taxon>
        <taxon>Flavobacteriales</taxon>
        <taxon>Flavobacteriaceae</taxon>
        <taxon>Paenimyroides</taxon>
    </lineage>
</organism>
<keyword evidence="14" id="KW-1185">Reference proteome</keyword>
<dbReference type="GO" id="GO:0005886">
    <property type="term" value="C:plasma membrane"/>
    <property type="evidence" value="ECO:0007669"/>
    <property type="project" value="UniProtKB-SubCell"/>
</dbReference>
<evidence type="ECO:0000256" key="3">
    <source>
        <dbReference type="ARBA" id="ARBA00022448"/>
    </source>
</evidence>
<evidence type="ECO:0000256" key="9">
    <source>
        <dbReference type="ARBA" id="ARBA00023136"/>
    </source>
</evidence>
<dbReference type="InterPro" id="IPR004488">
    <property type="entry name" value="Mg/Co-transport_prot_CorA"/>
</dbReference>
<evidence type="ECO:0000256" key="5">
    <source>
        <dbReference type="ARBA" id="ARBA00022692"/>
    </source>
</evidence>
<dbReference type="SUPFAM" id="SSF144083">
    <property type="entry name" value="Magnesium transport protein CorA, transmembrane region"/>
    <property type="match status" value="1"/>
</dbReference>
<evidence type="ECO:0000256" key="2">
    <source>
        <dbReference type="ARBA" id="ARBA00009765"/>
    </source>
</evidence>
<keyword evidence="5 12" id="KW-0812">Transmembrane</keyword>
<dbReference type="Proteomes" id="UP000275719">
    <property type="component" value="Unassembled WGS sequence"/>
</dbReference>